<gene>
    <name evidence="1" type="ORF">E0W69_001895</name>
</gene>
<reference evidence="1 2" key="1">
    <citation type="submission" date="2019-09" db="EMBL/GenBank/DDBJ databases">
        <title>Complete genome sequence of Arachidicoccus sp. B3-10 isolated from apple orchard soil.</title>
        <authorList>
            <person name="Kim H.S."/>
            <person name="Han K.-I."/>
            <person name="Suh M.K."/>
            <person name="Lee K.C."/>
            <person name="Eom M.K."/>
            <person name="Kim J.-S."/>
            <person name="Kang S.W."/>
            <person name="Sin Y."/>
            <person name="Lee J.-S."/>
        </authorList>
    </citation>
    <scope>NUCLEOTIDE SEQUENCE [LARGE SCALE GENOMIC DNA]</scope>
    <source>
        <strain evidence="1 2">B3-10</strain>
    </source>
</reference>
<protein>
    <submittedName>
        <fullName evidence="1">DUF3822 family protein</fullName>
    </submittedName>
</protein>
<dbReference type="KEGG" id="arac:E0W69_001895"/>
<evidence type="ECO:0000313" key="1">
    <source>
        <dbReference type="EMBL" id="QES87465.1"/>
    </source>
</evidence>
<dbReference type="Gene3D" id="3.30.420.250">
    <property type="match status" value="1"/>
</dbReference>
<accession>A0A5P2FWB5</accession>
<dbReference type="RefSeq" id="WP_131328342.1">
    <property type="nucleotide sequence ID" value="NZ_CP044016.1"/>
</dbReference>
<evidence type="ECO:0000313" key="2">
    <source>
        <dbReference type="Proteomes" id="UP000292424"/>
    </source>
</evidence>
<dbReference type="AlphaFoldDB" id="A0A5P2FWB5"/>
<dbReference type="Pfam" id="PF12864">
    <property type="entry name" value="DUF3822"/>
    <property type="match status" value="1"/>
</dbReference>
<name>A0A5P2FWB5_9BACT</name>
<dbReference type="Gene3D" id="3.30.420.260">
    <property type="match status" value="1"/>
</dbReference>
<dbReference type="CDD" id="cd24013">
    <property type="entry name" value="ASKHA_ATPase_BT3980-like"/>
    <property type="match status" value="1"/>
</dbReference>
<proteinExistence type="predicted"/>
<dbReference type="Proteomes" id="UP000292424">
    <property type="component" value="Chromosome"/>
</dbReference>
<dbReference type="EMBL" id="CP044016">
    <property type="protein sequence ID" value="QES87465.1"/>
    <property type="molecule type" value="Genomic_DNA"/>
</dbReference>
<dbReference type="OrthoDB" id="658622at2"/>
<dbReference type="InterPro" id="IPR024213">
    <property type="entry name" value="DUF3822"/>
</dbReference>
<organism evidence="1 2">
    <name type="scientific">Rhizosphaericola mali</name>
    <dbReference type="NCBI Taxonomy" id="2545455"/>
    <lineage>
        <taxon>Bacteria</taxon>
        <taxon>Pseudomonadati</taxon>
        <taxon>Bacteroidota</taxon>
        <taxon>Chitinophagia</taxon>
        <taxon>Chitinophagales</taxon>
        <taxon>Chitinophagaceae</taxon>
        <taxon>Rhizosphaericola</taxon>
    </lineage>
</organism>
<sequence>MIQKLLGTYSGENQHQKLYLEVSKEQFACWTVDEHDGKFQNFELFQFKNAEDFTIEFKNLLAQSQFLQKYDANKKVIVIWDNENAQLIPAEFALEDQAWVQNLVTPFDANLRQMSATTDDYSINFEMDKSALDTLSTHFKEIKHRHKFDCISKVLSKSVAKSGLNFHLLYFTEHCILSAVKDGKLQFIKRIQYQSPLDPVYFILNACEQFDTKIEDAQVNVAGLITYESPLYQSLIKYVPKIDVEEVTKNIFDAAQFTEQPEHYYVPFLKYSI</sequence>
<keyword evidence="2" id="KW-1185">Reference proteome</keyword>